<keyword evidence="2" id="KW-1185">Reference proteome</keyword>
<proteinExistence type="predicted"/>
<dbReference type="EMBL" id="JBGBPQ010000019">
    <property type="protein sequence ID" value="KAL1504808.1"/>
    <property type="molecule type" value="Genomic_DNA"/>
</dbReference>
<evidence type="ECO:0000313" key="1">
    <source>
        <dbReference type="EMBL" id="KAL1504808.1"/>
    </source>
</evidence>
<protein>
    <submittedName>
        <fullName evidence="1">Uncharacterized protein</fullName>
    </submittedName>
</protein>
<name>A0AB34ITY2_PRYPA</name>
<comment type="caution">
    <text evidence="1">The sequence shown here is derived from an EMBL/GenBank/DDBJ whole genome shotgun (WGS) entry which is preliminary data.</text>
</comment>
<accession>A0AB34ITY2</accession>
<evidence type="ECO:0000313" key="2">
    <source>
        <dbReference type="Proteomes" id="UP001515480"/>
    </source>
</evidence>
<dbReference type="AlphaFoldDB" id="A0AB34ITY2"/>
<reference evidence="1 2" key="1">
    <citation type="journal article" date="2024" name="Science">
        <title>Giant polyketide synthase enzymes in the biosynthesis of giant marine polyether toxins.</title>
        <authorList>
            <person name="Fallon T.R."/>
            <person name="Shende V.V."/>
            <person name="Wierzbicki I.H."/>
            <person name="Pendleton A.L."/>
            <person name="Watervoot N.F."/>
            <person name="Auber R.P."/>
            <person name="Gonzalez D.J."/>
            <person name="Wisecaver J.H."/>
            <person name="Moore B.S."/>
        </authorList>
    </citation>
    <scope>NUCLEOTIDE SEQUENCE [LARGE SCALE GENOMIC DNA]</scope>
    <source>
        <strain evidence="1 2">12B1</strain>
    </source>
</reference>
<gene>
    <name evidence="1" type="ORF">AB1Y20_008582</name>
</gene>
<organism evidence="1 2">
    <name type="scientific">Prymnesium parvum</name>
    <name type="common">Toxic golden alga</name>
    <dbReference type="NCBI Taxonomy" id="97485"/>
    <lineage>
        <taxon>Eukaryota</taxon>
        <taxon>Haptista</taxon>
        <taxon>Haptophyta</taxon>
        <taxon>Prymnesiophyceae</taxon>
        <taxon>Prymnesiales</taxon>
        <taxon>Prymnesiaceae</taxon>
        <taxon>Prymnesium</taxon>
    </lineage>
</organism>
<dbReference type="Proteomes" id="UP001515480">
    <property type="component" value="Unassembled WGS sequence"/>
</dbReference>
<sequence>MSADTPDISRMTPVDDNTVTREVTPTAVYRTVRSVDQTMTNIRADKSFANVHGIFRTSPGNEEVQYDHADNTFQRLGCKGMSLSTEAGVGRPFRHRGGSVRPLQRLEHLDTLARTLACDSVYFYSSNATDKQHDIELLPEFAQVAARRAHVSIRDNPIQDAKRLDLSFVYRLPQGTQLPPGYSLMNDGDDHFTLCPPVHAKRASHGGLCSCDANQNLVLVLDDDITTLDWQYAGMIFFASGLLDVCTEREYDDSYRVALFLDAYASSMSTIEMHWAAVDYARYLSGLKNMDRCRRVDLQQIAAILMSILDVCDWVELDEIQNLSDKVSTLANTAVHAEQLSDANADTYCVARLRRKRKDSPLDWDGTTGVSSSTVPST</sequence>